<reference evidence="7 8" key="1">
    <citation type="submission" date="2016-04" db="EMBL/GenBank/DDBJ databases">
        <authorList>
            <person name="Chen L."/>
            <person name="Zhuang W."/>
            <person name="Wang G."/>
        </authorList>
    </citation>
    <scope>NUCLEOTIDE SEQUENCE [LARGE SCALE GENOMIC DNA]</scope>
    <source>
        <strain evidence="8">GR20</strain>
    </source>
</reference>
<comment type="subcellular location">
    <subcellularLocation>
        <location evidence="1">Cell membrane</location>
        <topology evidence="1">Multi-pass membrane protein</topology>
    </subcellularLocation>
</comment>
<feature type="transmembrane region" description="Helical" evidence="6">
    <location>
        <begin position="179"/>
        <end position="201"/>
    </location>
</feature>
<dbReference type="PIRSF" id="PIRSF035875">
    <property type="entry name" value="RNase_BN"/>
    <property type="match status" value="1"/>
</dbReference>
<keyword evidence="3 6" id="KW-0812">Transmembrane</keyword>
<evidence type="ECO:0000256" key="6">
    <source>
        <dbReference type="SAM" id="Phobius"/>
    </source>
</evidence>
<evidence type="ECO:0000256" key="5">
    <source>
        <dbReference type="ARBA" id="ARBA00023136"/>
    </source>
</evidence>
<dbReference type="PANTHER" id="PTHR30213:SF1">
    <property type="entry name" value="INNER MEMBRANE PROTEIN YHJD"/>
    <property type="match status" value="1"/>
</dbReference>
<keyword evidence="2" id="KW-1003">Cell membrane</keyword>
<dbReference type="Pfam" id="PF03631">
    <property type="entry name" value="Virul_fac_BrkB"/>
    <property type="match status" value="1"/>
</dbReference>
<evidence type="ECO:0000256" key="1">
    <source>
        <dbReference type="ARBA" id="ARBA00004651"/>
    </source>
</evidence>
<dbReference type="RefSeq" id="WP_014217701.1">
    <property type="nucleotide sequence ID" value="NZ_LWBO01000077.1"/>
</dbReference>
<evidence type="ECO:0000313" key="8">
    <source>
        <dbReference type="Proteomes" id="UP000192277"/>
    </source>
</evidence>
<dbReference type="NCBIfam" id="TIGR00765">
    <property type="entry name" value="yihY_not_rbn"/>
    <property type="match status" value="1"/>
</dbReference>
<dbReference type="Proteomes" id="UP000192277">
    <property type="component" value="Unassembled WGS sequence"/>
</dbReference>
<dbReference type="InterPro" id="IPR017039">
    <property type="entry name" value="Virul_fac_BrkB"/>
</dbReference>
<evidence type="ECO:0000256" key="3">
    <source>
        <dbReference type="ARBA" id="ARBA00022692"/>
    </source>
</evidence>
<proteinExistence type="predicted"/>
<accession>A0ABX3NSA5</accession>
<gene>
    <name evidence="7" type="ORF">A4D02_15920</name>
</gene>
<sequence>MKRIKIIGQVLLQCFKNFMSDKILKLSASLAYTTVFSFGPLLVVIIFLCSIFLGQEAVQGRIYDQMKSFVGPDAALQLQTIIKNASLSGKGTTAAVIGIITLLFSATAVFAEIQDSINTIWGFKAKPQKGIWQFVRTRFLSFSIVISLGFLLLVSLAVTTIVEGLSDRLKSHFPDVTVVVFYILNLVISLLVIMVLFLLIFKVLPDAKTKFKDVLPGAIASSLLFMAGKFGISFYIGKSNIGTTYGAAGSLVILLLWVYYSAIILYLGAEYAMAWSAHKGSALQPNDYAVSLKKVEIETDKDNNTTVKETKKQPAVK</sequence>
<feature type="transmembrane region" description="Helical" evidence="6">
    <location>
        <begin position="139"/>
        <end position="159"/>
    </location>
</feature>
<keyword evidence="4 6" id="KW-1133">Transmembrane helix</keyword>
<keyword evidence="5 6" id="KW-0472">Membrane</keyword>
<keyword evidence="8" id="KW-1185">Reference proteome</keyword>
<protein>
    <submittedName>
        <fullName evidence="7">Ribonuclease BN</fullName>
    </submittedName>
</protein>
<evidence type="ECO:0000313" key="7">
    <source>
        <dbReference type="EMBL" id="OQP40402.1"/>
    </source>
</evidence>
<evidence type="ECO:0000256" key="2">
    <source>
        <dbReference type="ARBA" id="ARBA00022475"/>
    </source>
</evidence>
<name>A0ABX3NSA5_9BACT</name>
<evidence type="ECO:0000256" key="4">
    <source>
        <dbReference type="ARBA" id="ARBA00022989"/>
    </source>
</evidence>
<feature type="transmembrane region" description="Helical" evidence="6">
    <location>
        <begin position="93"/>
        <end position="111"/>
    </location>
</feature>
<feature type="transmembrane region" description="Helical" evidence="6">
    <location>
        <begin position="213"/>
        <end position="236"/>
    </location>
</feature>
<dbReference type="PANTHER" id="PTHR30213">
    <property type="entry name" value="INNER MEMBRANE PROTEIN YHJD"/>
    <property type="match status" value="1"/>
</dbReference>
<organism evidence="7 8">
    <name type="scientific">Niastella koreensis</name>
    <dbReference type="NCBI Taxonomy" id="354356"/>
    <lineage>
        <taxon>Bacteria</taxon>
        <taxon>Pseudomonadati</taxon>
        <taxon>Bacteroidota</taxon>
        <taxon>Chitinophagia</taxon>
        <taxon>Chitinophagales</taxon>
        <taxon>Chitinophagaceae</taxon>
        <taxon>Niastella</taxon>
    </lineage>
</organism>
<comment type="caution">
    <text evidence="7">The sequence shown here is derived from an EMBL/GenBank/DDBJ whole genome shotgun (WGS) entry which is preliminary data.</text>
</comment>
<dbReference type="EMBL" id="LWBO01000077">
    <property type="protein sequence ID" value="OQP40402.1"/>
    <property type="molecule type" value="Genomic_DNA"/>
</dbReference>
<feature type="transmembrane region" description="Helical" evidence="6">
    <location>
        <begin position="29"/>
        <end position="53"/>
    </location>
</feature>
<feature type="transmembrane region" description="Helical" evidence="6">
    <location>
        <begin position="248"/>
        <end position="269"/>
    </location>
</feature>